<comment type="similarity">
    <text evidence="1">Belongs to the TolB family.</text>
</comment>
<name>A0A382C738_9ZZZZ</name>
<reference evidence="2" key="1">
    <citation type="submission" date="2018-05" db="EMBL/GenBank/DDBJ databases">
        <authorList>
            <person name="Lanie J.A."/>
            <person name="Ng W.-L."/>
            <person name="Kazmierczak K.M."/>
            <person name="Andrzejewski T.M."/>
            <person name="Davidsen T.M."/>
            <person name="Wayne K.J."/>
            <person name="Tettelin H."/>
            <person name="Glass J.I."/>
            <person name="Rusch D."/>
            <person name="Podicherti R."/>
            <person name="Tsui H.-C.T."/>
            <person name="Winkler M.E."/>
        </authorList>
    </citation>
    <scope>NUCLEOTIDE SEQUENCE</scope>
</reference>
<dbReference type="Gene3D" id="2.120.10.30">
    <property type="entry name" value="TolB, C-terminal domain"/>
    <property type="match status" value="1"/>
</dbReference>
<dbReference type="Pfam" id="PF07676">
    <property type="entry name" value="PD40"/>
    <property type="match status" value="2"/>
</dbReference>
<evidence type="ECO:0008006" key="3">
    <source>
        <dbReference type="Google" id="ProtNLM"/>
    </source>
</evidence>
<dbReference type="InterPro" id="IPR011042">
    <property type="entry name" value="6-blade_b-propeller_TolB-like"/>
</dbReference>
<dbReference type="PANTHER" id="PTHR36842">
    <property type="entry name" value="PROTEIN TOLB HOMOLOG"/>
    <property type="match status" value="1"/>
</dbReference>
<accession>A0A382C738</accession>
<sequence length="83" mass="9647">MVFASDRDGDWEIYVRDGDGSVRQLTNNDYDDRNPVWSPDGKHIGFEAAYDGDWELLRMNTDGSDVRSYFFNSDADTDLEWKD</sequence>
<dbReference type="SUPFAM" id="SSF82171">
    <property type="entry name" value="DPP6 N-terminal domain-like"/>
    <property type="match status" value="1"/>
</dbReference>
<gene>
    <name evidence="2" type="ORF">METZ01_LOCUS173967</name>
</gene>
<dbReference type="InterPro" id="IPR011659">
    <property type="entry name" value="WD40"/>
</dbReference>
<protein>
    <recommendedName>
        <fullName evidence="3">Dipeptidylpeptidase IV N-terminal domain-containing protein</fullName>
    </recommendedName>
</protein>
<evidence type="ECO:0000313" key="2">
    <source>
        <dbReference type="EMBL" id="SVB21113.1"/>
    </source>
</evidence>
<proteinExistence type="inferred from homology"/>
<evidence type="ECO:0000256" key="1">
    <source>
        <dbReference type="ARBA" id="ARBA00009820"/>
    </source>
</evidence>
<dbReference type="PANTHER" id="PTHR36842:SF1">
    <property type="entry name" value="PROTEIN TOLB"/>
    <property type="match status" value="1"/>
</dbReference>
<dbReference type="EMBL" id="UINC01032825">
    <property type="protein sequence ID" value="SVB21113.1"/>
    <property type="molecule type" value="Genomic_DNA"/>
</dbReference>
<organism evidence="2">
    <name type="scientific">marine metagenome</name>
    <dbReference type="NCBI Taxonomy" id="408172"/>
    <lineage>
        <taxon>unclassified sequences</taxon>
        <taxon>metagenomes</taxon>
        <taxon>ecological metagenomes</taxon>
    </lineage>
</organism>
<dbReference type="AlphaFoldDB" id="A0A382C738"/>